<dbReference type="EC" id="3.2.1.52" evidence="3"/>
<evidence type="ECO:0000256" key="1">
    <source>
        <dbReference type="ARBA" id="ARBA00001231"/>
    </source>
</evidence>
<evidence type="ECO:0000313" key="6">
    <source>
        <dbReference type="Proteomes" id="UP000694844"/>
    </source>
</evidence>
<evidence type="ECO:0000313" key="7">
    <source>
        <dbReference type="RefSeq" id="XP_022315492.1"/>
    </source>
</evidence>
<dbReference type="GO" id="GO:0005975">
    <property type="term" value="P:carbohydrate metabolic process"/>
    <property type="evidence" value="ECO:0007669"/>
    <property type="project" value="InterPro"/>
</dbReference>
<proteinExistence type="inferred from homology"/>
<feature type="domain" description="Glycoside hydrolase family 20 catalytic" evidence="5">
    <location>
        <begin position="81"/>
        <end position="227"/>
    </location>
</feature>
<sequence>MNAVLKGKVLNSCKGVSQPQRPGTVRMEDMQRLVHLDLKGAPPKVEYYEKIFPLMRKWGATGLLIEYEDMFPYWGPLSEISSEHTYSLECIASILRLAEENCLAVIPLVQSIGHFEFVLKHDKFKSIREVPNYPMALCPSNEDSLLIVCMMIDQVMEVHPGIRFFHIGADEVYHLGVCEKCKSRMSEENLSPQQLFLIHVKAVLAHMKSAYPTITCIMWDDMLRHAELPVLISSGLGDMVEPMIWHYLSNFQLPIDIFEKYSKVFPNIWIASAFKGATGANAYVTNIAYHIDNHIVWLNVMAREGSKFKKIQGCAVTGWQRYDHYAVLCELFPQALPSLGICLLTLQQGSFTAEVHTTVSQDLKFLSLIPLNPYQRSPVPPCQFPGSDIYTNMIAYLYLSTNYEEFVNDERVLTWMNDYMMEKRFSNPVHIEPILAQCSIILDSFRKIHSQLEASLKEVFYTHTVEEWLKVFVEPKIKRMSDVIEKGKVQLGNQ</sequence>
<dbReference type="AlphaFoldDB" id="A0A8B8CI48"/>
<dbReference type="OrthoDB" id="47475at2759"/>
<dbReference type="GO" id="GO:0004563">
    <property type="term" value="F:beta-N-acetylhexosaminidase activity"/>
    <property type="evidence" value="ECO:0007669"/>
    <property type="project" value="UniProtKB-EC"/>
</dbReference>
<gene>
    <name evidence="7" type="primary">LOC111119539</name>
</gene>
<evidence type="ECO:0000256" key="2">
    <source>
        <dbReference type="ARBA" id="ARBA00006285"/>
    </source>
</evidence>
<dbReference type="PANTHER" id="PTHR21040">
    <property type="entry name" value="BCDNA.GH04120"/>
    <property type="match status" value="1"/>
</dbReference>
<dbReference type="Gene3D" id="3.20.20.80">
    <property type="entry name" value="Glycosidases"/>
    <property type="match status" value="1"/>
</dbReference>
<dbReference type="RefSeq" id="XP_022315492.1">
    <property type="nucleotide sequence ID" value="XM_022459784.1"/>
</dbReference>
<dbReference type="GeneID" id="111119539"/>
<evidence type="ECO:0000256" key="4">
    <source>
        <dbReference type="ARBA" id="ARBA00022801"/>
    </source>
</evidence>
<reference evidence="7" key="1">
    <citation type="submission" date="2025-08" db="UniProtKB">
        <authorList>
            <consortium name="RefSeq"/>
        </authorList>
    </citation>
    <scope>IDENTIFICATION</scope>
    <source>
        <tissue evidence="7">Whole sample</tissue>
    </source>
</reference>
<dbReference type="Pfam" id="PF00728">
    <property type="entry name" value="Glyco_hydro_20"/>
    <property type="match status" value="1"/>
</dbReference>
<comment type="catalytic activity">
    <reaction evidence="1">
        <text>Hydrolysis of terminal non-reducing N-acetyl-D-hexosamine residues in N-acetyl-beta-D-hexosaminides.</text>
        <dbReference type="EC" id="3.2.1.52"/>
    </reaction>
</comment>
<dbReference type="KEGG" id="cvn:111119539"/>
<evidence type="ECO:0000259" key="5">
    <source>
        <dbReference type="Pfam" id="PF00728"/>
    </source>
</evidence>
<accession>A0A8B8CI48</accession>
<organism evidence="6 7">
    <name type="scientific">Crassostrea virginica</name>
    <name type="common">Eastern oyster</name>
    <dbReference type="NCBI Taxonomy" id="6565"/>
    <lineage>
        <taxon>Eukaryota</taxon>
        <taxon>Metazoa</taxon>
        <taxon>Spiralia</taxon>
        <taxon>Lophotrochozoa</taxon>
        <taxon>Mollusca</taxon>
        <taxon>Bivalvia</taxon>
        <taxon>Autobranchia</taxon>
        <taxon>Pteriomorphia</taxon>
        <taxon>Ostreida</taxon>
        <taxon>Ostreoidea</taxon>
        <taxon>Ostreidae</taxon>
        <taxon>Crassostrea</taxon>
    </lineage>
</organism>
<keyword evidence="6" id="KW-1185">Reference proteome</keyword>
<comment type="similarity">
    <text evidence="2">Belongs to the glycosyl hydrolase 20 family.</text>
</comment>
<dbReference type="SUPFAM" id="SSF51445">
    <property type="entry name" value="(Trans)glycosidases"/>
    <property type="match status" value="1"/>
</dbReference>
<keyword evidence="4" id="KW-0378">Hydrolase</keyword>
<dbReference type="CDD" id="cd06565">
    <property type="entry name" value="GH20_GcnA-like"/>
    <property type="match status" value="1"/>
</dbReference>
<dbReference type="InterPro" id="IPR038901">
    <property type="entry name" value="HEXDC-like"/>
</dbReference>
<dbReference type="PANTHER" id="PTHR21040:SF8">
    <property type="entry name" value="BCDNA.GH04120"/>
    <property type="match status" value="1"/>
</dbReference>
<dbReference type="InterPro" id="IPR017853">
    <property type="entry name" value="GH"/>
</dbReference>
<name>A0A8B8CI48_CRAVI</name>
<protein>
    <recommendedName>
        <fullName evidence="3">beta-N-acetylhexosaminidase</fullName>
        <ecNumber evidence="3">3.2.1.52</ecNumber>
    </recommendedName>
</protein>
<dbReference type="Proteomes" id="UP000694844">
    <property type="component" value="Chromosome 2"/>
</dbReference>
<evidence type="ECO:0000256" key="3">
    <source>
        <dbReference type="ARBA" id="ARBA00012663"/>
    </source>
</evidence>
<dbReference type="InterPro" id="IPR015883">
    <property type="entry name" value="Glyco_hydro_20_cat"/>
</dbReference>